<dbReference type="Proteomes" id="UP000036867">
    <property type="component" value="Unassembled WGS sequence"/>
</dbReference>
<accession>A0A0M0LGK1</accession>
<gene>
    <name evidence="1" type="ORF">AMD00_17190</name>
</gene>
<evidence type="ECO:0000313" key="2">
    <source>
        <dbReference type="Proteomes" id="UP000036867"/>
    </source>
</evidence>
<reference evidence="2" key="1">
    <citation type="submission" date="2015-08" db="EMBL/GenBank/DDBJ databases">
        <title>Fjat-10028 dsm 16317.</title>
        <authorList>
            <person name="Liu B."/>
            <person name="Wang J."/>
            <person name="Zhu Y."/>
            <person name="Liu G."/>
            <person name="Chen Q."/>
            <person name="Chen Z."/>
            <person name="Lan J."/>
            <person name="Che J."/>
            <person name="Ge C."/>
            <person name="Shi H."/>
            <person name="Pan Z."/>
            <person name="Liu X."/>
        </authorList>
    </citation>
    <scope>NUCLEOTIDE SEQUENCE [LARGE SCALE GENOMIC DNA]</scope>
    <source>
        <strain evidence="2">DSM 16317</strain>
    </source>
</reference>
<protein>
    <submittedName>
        <fullName evidence="1">Uncharacterized protein</fullName>
    </submittedName>
</protein>
<sequence length="243" mass="28343">MSLWFITMMPFIIYLLITIIVVRFIFKKAKHFQLTKRPTKIIIGIYIVLLVASVALYPALTSSNSLYLTDEKAKKQLKLNKVFEQNALANKLTEEDEKYLVDKWTYILKGGELYLKQVSPDEYINEQVIVHWTDNRKQQIEGKVYKTRNILSNMDFSEKVKPTMISWSDEHTLNFENPDSYTFEGNLFTDEIGLFPFANRGFDPFDFDKNIGADGSTYVILKVPKHINVIDENGLRMYPPVEY</sequence>
<name>A0A0M0LGK1_9BACL</name>
<proteinExistence type="predicted"/>
<keyword evidence="2" id="KW-1185">Reference proteome</keyword>
<dbReference type="EMBL" id="LILB01000005">
    <property type="protein sequence ID" value="KOO50027.1"/>
    <property type="molecule type" value="Genomic_DNA"/>
</dbReference>
<evidence type="ECO:0000313" key="1">
    <source>
        <dbReference type="EMBL" id="KOO50027.1"/>
    </source>
</evidence>
<comment type="caution">
    <text evidence="1">The sequence shown here is derived from an EMBL/GenBank/DDBJ whole genome shotgun (WGS) entry which is preliminary data.</text>
</comment>
<dbReference type="RefSeq" id="WP_053418209.1">
    <property type="nucleotide sequence ID" value="NZ_LILB01000005.1"/>
</dbReference>
<dbReference type="GeneID" id="301137829"/>
<dbReference type="AlphaFoldDB" id="A0A0M0LGK1"/>
<dbReference type="OrthoDB" id="2455517at2"/>
<dbReference type="STRING" id="263475.AMD00_17190"/>
<organism evidence="1 2">
    <name type="scientific">Viridibacillus arvi</name>
    <dbReference type="NCBI Taxonomy" id="263475"/>
    <lineage>
        <taxon>Bacteria</taxon>
        <taxon>Bacillati</taxon>
        <taxon>Bacillota</taxon>
        <taxon>Bacilli</taxon>
        <taxon>Bacillales</taxon>
        <taxon>Caryophanaceae</taxon>
        <taxon>Viridibacillus</taxon>
    </lineage>
</organism>